<dbReference type="EMBL" id="JARJCW010000019">
    <property type="protein sequence ID" value="KAJ7214511.1"/>
    <property type="molecule type" value="Genomic_DNA"/>
</dbReference>
<gene>
    <name evidence="2" type="ORF">GGX14DRAFT_542197</name>
</gene>
<comment type="caution">
    <text evidence="2">The sequence shown here is derived from an EMBL/GenBank/DDBJ whole genome shotgun (WGS) entry which is preliminary data.</text>
</comment>
<evidence type="ECO:0000256" key="1">
    <source>
        <dbReference type="SAM" id="MobiDB-lite"/>
    </source>
</evidence>
<feature type="region of interest" description="Disordered" evidence="1">
    <location>
        <begin position="389"/>
        <end position="412"/>
    </location>
</feature>
<feature type="compositionally biased region" description="Polar residues" evidence="1">
    <location>
        <begin position="397"/>
        <end position="412"/>
    </location>
</feature>
<accession>A0AAD6YHT3</accession>
<dbReference type="Proteomes" id="UP001219525">
    <property type="component" value="Unassembled WGS sequence"/>
</dbReference>
<keyword evidence="3" id="KW-1185">Reference proteome</keyword>
<proteinExistence type="predicted"/>
<name>A0AAD6YHT3_9AGAR</name>
<reference evidence="2" key="1">
    <citation type="submission" date="2023-03" db="EMBL/GenBank/DDBJ databases">
        <title>Massive genome expansion in bonnet fungi (Mycena s.s.) driven by repeated elements and novel gene families across ecological guilds.</title>
        <authorList>
            <consortium name="Lawrence Berkeley National Laboratory"/>
            <person name="Harder C.B."/>
            <person name="Miyauchi S."/>
            <person name="Viragh M."/>
            <person name="Kuo A."/>
            <person name="Thoen E."/>
            <person name="Andreopoulos B."/>
            <person name="Lu D."/>
            <person name="Skrede I."/>
            <person name="Drula E."/>
            <person name="Henrissat B."/>
            <person name="Morin E."/>
            <person name="Kohler A."/>
            <person name="Barry K."/>
            <person name="LaButti K."/>
            <person name="Morin E."/>
            <person name="Salamov A."/>
            <person name="Lipzen A."/>
            <person name="Mereny Z."/>
            <person name="Hegedus B."/>
            <person name="Baldrian P."/>
            <person name="Stursova M."/>
            <person name="Weitz H."/>
            <person name="Taylor A."/>
            <person name="Grigoriev I.V."/>
            <person name="Nagy L.G."/>
            <person name="Martin F."/>
            <person name="Kauserud H."/>
        </authorList>
    </citation>
    <scope>NUCLEOTIDE SEQUENCE</scope>
    <source>
        <strain evidence="2">9144</strain>
    </source>
</reference>
<evidence type="ECO:0000313" key="2">
    <source>
        <dbReference type="EMBL" id="KAJ7214511.1"/>
    </source>
</evidence>
<dbReference type="AlphaFoldDB" id="A0AAD6YHT3"/>
<evidence type="ECO:0000313" key="3">
    <source>
        <dbReference type="Proteomes" id="UP001219525"/>
    </source>
</evidence>
<organism evidence="2 3">
    <name type="scientific">Mycena pura</name>
    <dbReference type="NCBI Taxonomy" id="153505"/>
    <lineage>
        <taxon>Eukaryota</taxon>
        <taxon>Fungi</taxon>
        <taxon>Dikarya</taxon>
        <taxon>Basidiomycota</taxon>
        <taxon>Agaricomycotina</taxon>
        <taxon>Agaricomycetes</taxon>
        <taxon>Agaricomycetidae</taxon>
        <taxon>Agaricales</taxon>
        <taxon>Marasmiineae</taxon>
        <taxon>Mycenaceae</taxon>
        <taxon>Mycena</taxon>
    </lineage>
</organism>
<feature type="region of interest" description="Disordered" evidence="1">
    <location>
        <begin position="126"/>
        <end position="150"/>
    </location>
</feature>
<sequence length="412" mass="45248">MAPTHSDAERTFISLFLHATLESFRASPRTHESQQIPDVGLGYWVNVAELRRWLEQRDAPAPAIFGIRASSLSPRRFLKSWLPVAKRSSFHPSRLSQACRLMKHLLMIPPLLLLRHPSFPLPVRTPDLAARNAKPTPLRQPSQRRRQSAARRIRCWDGDVHCSSDRGKKYTTAREFADADPVGFIDEWPKMKQQMYTVLHLNGPDNGSFLPRFAGGAATAAGAESAWRFSRRGRGFGPEAGTTGVYNVSSAGKLGSTVTGGSWNASPPEAMISGSGAGSDSMPGCRRLPGPGHRAARAIGATRQRLPSNPIPRQEFAGIREYVAVVEDLQNRLMNVRSASECVGAIGTDAERAGSTRRREGSGREEKKWVRLCCRNPTHQTRQERVNYSLRAAAPETSRTGMTNGHGTPSGV</sequence>
<protein>
    <submittedName>
        <fullName evidence="2">Uncharacterized protein</fullName>
    </submittedName>
</protein>